<dbReference type="InterPro" id="IPR001647">
    <property type="entry name" value="HTH_TetR"/>
</dbReference>
<evidence type="ECO:0000256" key="1">
    <source>
        <dbReference type="ARBA" id="ARBA00023125"/>
    </source>
</evidence>
<keyword evidence="5" id="KW-1185">Reference proteome</keyword>
<dbReference type="Gene3D" id="1.10.357.10">
    <property type="entry name" value="Tetracycline Repressor, domain 2"/>
    <property type="match status" value="1"/>
</dbReference>
<dbReference type="Proteomes" id="UP001151002">
    <property type="component" value="Unassembled WGS sequence"/>
</dbReference>
<dbReference type="InterPro" id="IPR050109">
    <property type="entry name" value="HTH-type_TetR-like_transc_reg"/>
</dbReference>
<dbReference type="SUPFAM" id="SSF46689">
    <property type="entry name" value="Homeodomain-like"/>
    <property type="match status" value="1"/>
</dbReference>
<feature type="DNA-binding region" description="H-T-H motif" evidence="2">
    <location>
        <begin position="26"/>
        <end position="45"/>
    </location>
</feature>
<dbReference type="Pfam" id="PF00440">
    <property type="entry name" value="TetR_N"/>
    <property type="match status" value="1"/>
</dbReference>
<reference evidence="4" key="1">
    <citation type="submission" date="2022-11" db="EMBL/GenBank/DDBJ databases">
        <authorList>
            <person name="Somphong A."/>
            <person name="Phongsopitanun W."/>
        </authorList>
    </citation>
    <scope>NUCLEOTIDE SEQUENCE</scope>
    <source>
        <strain evidence="4">Pm04-4</strain>
    </source>
</reference>
<feature type="domain" description="HTH tetR-type" evidence="3">
    <location>
        <begin position="4"/>
        <end position="63"/>
    </location>
</feature>
<organism evidence="4 5">
    <name type="scientific">Paractinoplanes pyxinae</name>
    <dbReference type="NCBI Taxonomy" id="2997416"/>
    <lineage>
        <taxon>Bacteria</taxon>
        <taxon>Bacillati</taxon>
        <taxon>Actinomycetota</taxon>
        <taxon>Actinomycetes</taxon>
        <taxon>Micromonosporales</taxon>
        <taxon>Micromonosporaceae</taxon>
        <taxon>Paractinoplanes</taxon>
    </lineage>
</organism>
<dbReference type="PANTHER" id="PTHR30055:SF222">
    <property type="entry name" value="REGULATORY PROTEIN"/>
    <property type="match status" value="1"/>
</dbReference>
<protein>
    <submittedName>
        <fullName evidence="4">TetR family transcriptional regulator</fullName>
    </submittedName>
</protein>
<dbReference type="RefSeq" id="WP_267565173.1">
    <property type="nucleotide sequence ID" value="NZ_JAPNTZ010000008.1"/>
</dbReference>
<comment type="caution">
    <text evidence="4">The sequence shown here is derived from an EMBL/GenBank/DDBJ whole genome shotgun (WGS) entry which is preliminary data.</text>
</comment>
<dbReference type="EMBL" id="JAPNTZ010000008">
    <property type="protein sequence ID" value="MCY1140839.1"/>
    <property type="molecule type" value="Genomic_DNA"/>
</dbReference>
<proteinExistence type="predicted"/>
<accession>A0ABT4B2W4</accession>
<gene>
    <name evidence="4" type="ORF">OWR29_22810</name>
</gene>
<dbReference type="PROSITE" id="PS50977">
    <property type="entry name" value="HTH_TETR_2"/>
    <property type="match status" value="1"/>
</dbReference>
<keyword evidence="1 2" id="KW-0238">DNA-binding</keyword>
<evidence type="ECO:0000259" key="3">
    <source>
        <dbReference type="PROSITE" id="PS50977"/>
    </source>
</evidence>
<evidence type="ECO:0000313" key="5">
    <source>
        <dbReference type="Proteomes" id="UP001151002"/>
    </source>
</evidence>
<evidence type="ECO:0000256" key="2">
    <source>
        <dbReference type="PROSITE-ProRule" id="PRU00335"/>
    </source>
</evidence>
<dbReference type="InterPro" id="IPR009057">
    <property type="entry name" value="Homeodomain-like_sf"/>
</dbReference>
<sequence length="187" mass="19953">MDATAMRRKITEAAIATIAAEGVGASTAAMAKLGGLAQGSIFHHYETKAGLLNAVYRQLKEELRAAVMVPPPSAASSSDDEQLRAVWERWIAWGTVHAERRRALNALNASEIITSTSRDAAERDIAAGVDLFTRMAAKGPLAGLPIQFTGALVEAVAGATMDAMLRDPEAAADYRDRGFDALKNMLR</sequence>
<dbReference type="PANTHER" id="PTHR30055">
    <property type="entry name" value="HTH-TYPE TRANSCRIPTIONAL REGULATOR RUTR"/>
    <property type="match status" value="1"/>
</dbReference>
<name>A0ABT4B2W4_9ACTN</name>
<evidence type="ECO:0000313" key="4">
    <source>
        <dbReference type="EMBL" id="MCY1140839.1"/>
    </source>
</evidence>